<name>A0AAD9NU59_RIDPI</name>
<comment type="caution">
    <text evidence="4">The sequence shown here is derived from an EMBL/GenBank/DDBJ whole genome shotgun (WGS) entry which is preliminary data.</text>
</comment>
<dbReference type="SUPFAM" id="SSF57184">
    <property type="entry name" value="Growth factor receptor domain"/>
    <property type="match status" value="1"/>
</dbReference>
<feature type="chain" id="PRO_5042289522" description="IGFBP N-terminal domain-containing protein" evidence="2">
    <location>
        <begin position="30"/>
        <end position="120"/>
    </location>
</feature>
<sequence length="120" mass="12593">MPQTAVTTGAVFLILSSLLVAVDCTGSEADKLASLLKTYFRCKPCNPLDCPALPLDCEPVRETGICACCMTCALTLGEACGARTEKCGVGLQCRPLPSETLTPLETLLAGRGICQRARKG</sequence>
<gene>
    <name evidence="4" type="ORF">NP493_486g02070</name>
</gene>
<organism evidence="4 5">
    <name type="scientific">Ridgeia piscesae</name>
    <name type="common">Tubeworm</name>
    <dbReference type="NCBI Taxonomy" id="27915"/>
    <lineage>
        <taxon>Eukaryota</taxon>
        <taxon>Metazoa</taxon>
        <taxon>Spiralia</taxon>
        <taxon>Lophotrochozoa</taxon>
        <taxon>Annelida</taxon>
        <taxon>Polychaeta</taxon>
        <taxon>Sedentaria</taxon>
        <taxon>Canalipalpata</taxon>
        <taxon>Sabellida</taxon>
        <taxon>Siboglinidae</taxon>
        <taxon>Ridgeia</taxon>
    </lineage>
</organism>
<dbReference type="Pfam" id="PF00219">
    <property type="entry name" value="IGFBP"/>
    <property type="match status" value="1"/>
</dbReference>
<evidence type="ECO:0000313" key="5">
    <source>
        <dbReference type="Proteomes" id="UP001209878"/>
    </source>
</evidence>
<feature type="signal peptide" evidence="2">
    <location>
        <begin position="1"/>
        <end position="29"/>
    </location>
</feature>
<keyword evidence="5" id="KW-1185">Reference proteome</keyword>
<protein>
    <recommendedName>
        <fullName evidence="3">IGFBP N-terminal domain-containing protein</fullName>
    </recommendedName>
</protein>
<evidence type="ECO:0000256" key="2">
    <source>
        <dbReference type="SAM" id="SignalP"/>
    </source>
</evidence>
<dbReference type="PANTHER" id="PTHR11551:SF13">
    <property type="entry name" value="INSULIN-LIKE GROWTH FACTOR-BINDING PROTEIN 2"/>
    <property type="match status" value="1"/>
</dbReference>
<dbReference type="InterPro" id="IPR000867">
    <property type="entry name" value="IGFBP-like"/>
</dbReference>
<dbReference type="GO" id="GO:0031995">
    <property type="term" value="F:insulin-like growth factor II binding"/>
    <property type="evidence" value="ECO:0007669"/>
    <property type="project" value="TreeGrafter"/>
</dbReference>
<dbReference type="GO" id="GO:0031994">
    <property type="term" value="F:insulin-like growth factor I binding"/>
    <property type="evidence" value="ECO:0007669"/>
    <property type="project" value="TreeGrafter"/>
</dbReference>
<dbReference type="PANTHER" id="PTHR11551">
    <property type="entry name" value="INSULIN-LIKE GROWTH FACTOR BINDING PROTEIN"/>
    <property type="match status" value="1"/>
</dbReference>
<proteinExistence type="predicted"/>
<dbReference type="AlphaFoldDB" id="A0AAD9NU59"/>
<keyword evidence="2" id="KW-0732">Signal</keyword>
<reference evidence="4" key="1">
    <citation type="journal article" date="2023" name="Mol. Biol. Evol.">
        <title>Third-Generation Sequencing Reveals the Adaptive Role of the Epigenome in Three Deep-Sea Polychaetes.</title>
        <authorList>
            <person name="Perez M."/>
            <person name="Aroh O."/>
            <person name="Sun Y."/>
            <person name="Lan Y."/>
            <person name="Juniper S.K."/>
            <person name="Young C.R."/>
            <person name="Angers B."/>
            <person name="Qian P.Y."/>
        </authorList>
    </citation>
    <scope>NUCLEOTIDE SEQUENCE</scope>
    <source>
        <strain evidence="4">R07B-5</strain>
    </source>
</reference>
<accession>A0AAD9NU59</accession>
<evidence type="ECO:0000256" key="1">
    <source>
        <dbReference type="ARBA" id="ARBA00023157"/>
    </source>
</evidence>
<dbReference type="PROSITE" id="PS51323">
    <property type="entry name" value="IGFBP_N_2"/>
    <property type="match status" value="1"/>
</dbReference>
<keyword evidence="1" id="KW-1015">Disulfide bond</keyword>
<feature type="domain" description="IGFBP N-terminal" evidence="3">
    <location>
        <begin position="38"/>
        <end position="117"/>
    </location>
</feature>
<dbReference type="Proteomes" id="UP001209878">
    <property type="component" value="Unassembled WGS sequence"/>
</dbReference>
<dbReference type="InterPro" id="IPR009030">
    <property type="entry name" value="Growth_fac_rcpt_cys_sf"/>
</dbReference>
<evidence type="ECO:0000259" key="3">
    <source>
        <dbReference type="PROSITE" id="PS51323"/>
    </source>
</evidence>
<dbReference type="Gene3D" id="4.10.40.20">
    <property type="match status" value="1"/>
</dbReference>
<dbReference type="GO" id="GO:0043567">
    <property type="term" value="P:regulation of insulin-like growth factor receptor signaling pathway"/>
    <property type="evidence" value="ECO:0007669"/>
    <property type="project" value="TreeGrafter"/>
</dbReference>
<evidence type="ECO:0000313" key="4">
    <source>
        <dbReference type="EMBL" id="KAK2179529.1"/>
    </source>
</evidence>
<dbReference type="GO" id="GO:0005615">
    <property type="term" value="C:extracellular space"/>
    <property type="evidence" value="ECO:0007669"/>
    <property type="project" value="TreeGrafter"/>
</dbReference>
<dbReference type="EMBL" id="JAODUO010000485">
    <property type="protein sequence ID" value="KAK2179529.1"/>
    <property type="molecule type" value="Genomic_DNA"/>
</dbReference>
<dbReference type="SMART" id="SM00121">
    <property type="entry name" value="IB"/>
    <property type="match status" value="1"/>
</dbReference>